<evidence type="ECO:0008006" key="3">
    <source>
        <dbReference type="Google" id="ProtNLM"/>
    </source>
</evidence>
<keyword evidence="2" id="KW-1185">Reference proteome</keyword>
<accession>A0A9X3P552</accession>
<organism evidence="1 2">
    <name type="scientific">Glycomyces luteolus</name>
    <dbReference type="NCBI Taxonomy" id="2670330"/>
    <lineage>
        <taxon>Bacteria</taxon>
        <taxon>Bacillati</taxon>
        <taxon>Actinomycetota</taxon>
        <taxon>Actinomycetes</taxon>
        <taxon>Glycomycetales</taxon>
        <taxon>Glycomycetaceae</taxon>
        <taxon>Glycomyces</taxon>
    </lineage>
</organism>
<dbReference type="Gene3D" id="3.40.50.2000">
    <property type="entry name" value="Glycogen Phosphorylase B"/>
    <property type="match status" value="1"/>
</dbReference>
<dbReference type="SUPFAM" id="SSF53756">
    <property type="entry name" value="UDP-Glycosyltransferase/glycogen phosphorylase"/>
    <property type="match status" value="1"/>
</dbReference>
<evidence type="ECO:0000313" key="1">
    <source>
        <dbReference type="EMBL" id="MDA1358507.1"/>
    </source>
</evidence>
<dbReference type="EMBL" id="JAPZVP010000002">
    <property type="protein sequence ID" value="MDA1358507.1"/>
    <property type="molecule type" value="Genomic_DNA"/>
</dbReference>
<sequence length="704" mass="77295">MIEVLLISGGAPPAALVADTVAKLTAAGGRVRYAGSVPDGYLERDLAGADLAETHKLPRSNPRRAARLPFGERVWIRSRKDQWLLERAARAHVIAALDDGGVYTVWQLAQRNRTAKAVNGFAPAIDAVRELAAHGGPPEPGPFRAPASLVARDFGRAAKDLPAAAVRLASSRRVMNNRLGAKLWRLPLRIPGVPEGLRIAIGKRVAEAMVWARRHADAEYVLAQTASKTSDPETKAQLLDEAVKLAADRGVNPKYVDPAVAARLVLADRDLAAGNLVGAASHLKRAFLWGFHRVIHIDQLSTKLSTDTAGFIKPFHDSQVMRQFATPRGRRLPAAPPPTGRPVRLLVMTSANDNFLGHILGRYRNHPDVEVRYLDLATHSSLKRIAWSDTQMILNRLGHDDGYAALAEDLLRPYLDWADTVFLDWCVGPAAMLTTVDPGDTRIVVRLHSYEAFTRWPLLVDFSRIDDLVFVADHVRDLAKTLVPQLRGPLAPRMPMVHNAMELAGFAREKTADARFNLGLVGVSQVAKDPLWALEVLRLLRAEDERYRLLVVGGDMNPNLNKATRKYFREYEKELEPLVGSGAVLRLGPTDDVAGKLTDVGFILSSSVREGCHVGLMEGAASGAVPVVRDWPFYAGKAHSARTLYPEGWVVATPEEAARRVLAVNTTEESWRDAAKLANEYALSTWDWSVVSADFDELLLGKRP</sequence>
<gene>
    <name evidence="1" type="ORF">O1R50_02675</name>
</gene>
<proteinExistence type="predicted"/>
<evidence type="ECO:0000313" key="2">
    <source>
        <dbReference type="Proteomes" id="UP001146067"/>
    </source>
</evidence>
<reference evidence="1" key="1">
    <citation type="submission" date="2022-12" db="EMBL/GenBank/DDBJ databases">
        <title>Gycomyces niveus sp.nov.,a novel actinomycete isolated from soil in Shouguan.</title>
        <authorList>
            <person name="Yang X."/>
        </authorList>
    </citation>
    <scope>NUCLEOTIDE SEQUENCE</scope>
    <source>
        <strain evidence="1">NEAU-A15</strain>
    </source>
</reference>
<name>A0A9X3P552_9ACTN</name>
<protein>
    <recommendedName>
        <fullName evidence="3">Glycosyl transferase</fullName>
    </recommendedName>
</protein>
<comment type="caution">
    <text evidence="1">The sequence shown here is derived from an EMBL/GenBank/DDBJ whole genome shotgun (WGS) entry which is preliminary data.</text>
</comment>
<dbReference type="RefSeq" id="WP_270108312.1">
    <property type="nucleotide sequence ID" value="NZ_JAPZVP010000002.1"/>
</dbReference>
<dbReference type="AlphaFoldDB" id="A0A9X3P552"/>
<dbReference type="Proteomes" id="UP001146067">
    <property type="component" value="Unassembled WGS sequence"/>
</dbReference>